<feature type="transmembrane region" description="Helical" evidence="8">
    <location>
        <begin position="213"/>
        <end position="235"/>
    </location>
</feature>
<evidence type="ECO:0000313" key="11">
    <source>
        <dbReference type="Proteomes" id="UP000004088"/>
    </source>
</evidence>
<feature type="transmembrane region" description="Helical" evidence="8">
    <location>
        <begin position="334"/>
        <end position="359"/>
    </location>
</feature>
<keyword evidence="11" id="KW-1185">Reference proteome</keyword>
<dbReference type="Proteomes" id="UP000004088">
    <property type="component" value="Unassembled WGS sequence"/>
</dbReference>
<feature type="transmembrane region" description="Helical" evidence="8">
    <location>
        <begin position="147"/>
        <end position="170"/>
    </location>
</feature>
<keyword evidence="5" id="KW-0029">Amino-acid transport</keyword>
<keyword evidence="7 8" id="KW-0472">Membrane</keyword>
<feature type="transmembrane region" description="Helical" evidence="8">
    <location>
        <begin position="464"/>
        <end position="483"/>
    </location>
</feature>
<dbReference type="InterPro" id="IPR004840">
    <property type="entry name" value="Amino_acid_permease_CS"/>
</dbReference>
<dbReference type="FunFam" id="1.20.1740.10:FF:000001">
    <property type="entry name" value="Amino acid permease"/>
    <property type="match status" value="1"/>
</dbReference>
<evidence type="ECO:0000256" key="4">
    <source>
        <dbReference type="ARBA" id="ARBA00022692"/>
    </source>
</evidence>
<feature type="transmembrane region" description="Helical" evidence="8">
    <location>
        <begin position="182"/>
        <end position="201"/>
    </location>
</feature>
<evidence type="ECO:0000313" key="10">
    <source>
        <dbReference type="EMBL" id="EGC16586.1"/>
    </source>
</evidence>
<dbReference type="Pfam" id="PF00324">
    <property type="entry name" value="AA_permease"/>
    <property type="match status" value="1"/>
</dbReference>
<evidence type="ECO:0000256" key="6">
    <source>
        <dbReference type="ARBA" id="ARBA00022989"/>
    </source>
</evidence>
<feature type="transmembrane region" description="Helical" evidence="8">
    <location>
        <begin position="255"/>
        <end position="279"/>
    </location>
</feature>
<dbReference type="PROSITE" id="PS00218">
    <property type="entry name" value="AMINO_ACID_PERMEASE_1"/>
    <property type="match status" value="1"/>
</dbReference>
<evidence type="ECO:0000256" key="7">
    <source>
        <dbReference type="ARBA" id="ARBA00023136"/>
    </source>
</evidence>
<feature type="transmembrane region" description="Helical" evidence="8">
    <location>
        <begin position="419"/>
        <end position="443"/>
    </location>
</feature>
<sequence length="520" mass="57851">MFKRAGCFSYRRVQIFQSHKSANSLDFFRWLTVFYGSLTIRCRRTSSSTSKSKGTLMSNDHTPHGLQRNLKNRHLQLIAIGGAIGTGLFMGSGKTIHLAGPSVLLTYVIIGTFLFFIMRAMGELLLSNLEYKSFTDFTYDLLGPAAGFFVGWTYWFCWVVIGMADIIAITGYTQFWWPDVPLWLPGLLCILIMAGMNLLTVKLFGEMEFWFALIKIIAILLLVVVGLFLVFTGFIDPSSGEKASFAHLWNKGGFFPNGIGGFFSAFQIAVFAFVGIELVGTAAAETKDPETNLPKAINRIPVRVIIFYVLALGVIMTVTPWSEVNPAKSPFVNMFTLIGIPIAAGLVNLVVLTSALSSANGGMFSTGRMLYGLSAADVAPKMFSKLNRNGVPATGLLYSCLYLVVGIFLLYQSGDIMDMFTIVTTVSSIGFIFVWIMILLAYLKYRKTRPQLHEKSIYKLPGGTTTIWLCMAFLAFVLVLFSLDADTRLGLMYMPLWFIVCGILYWLLYRRNHPANQKQG</sequence>
<organism evidence="10 11">
    <name type="scientific">Kingella denitrificans ATCC 33394</name>
    <dbReference type="NCBI Taxonomy" id="888741"/>
    <lineage>
        <taxon>Bacteria</taxon>
        <taxon>Pseudomonadati</taxon>
        <taxon>Pseudomonadota</taxon>
        <taxon>Betaproteobacteria</taxon>
        <taxon>Neisseriales</taxon>
        <taxon>Neisseriaceae</taxon>
        <taxon>Kingella</taxon>
    </lineage>
</organism>
<evidence type="ECO:0000259" key="9">
    <source>
        <dbReference type="Pfam" id="PF00324"/>
    </source>
</evidence>
<feature type="transmembrane region" description="Helical" evidence="8">
    <location>
        <begin position="104"/>
        <end position="126"/>
    </location>
</feature>
<keyword evidence="3" id="KW-1003">Cell membrane</keyword>
<evidence type="ECO:0000256" key="3">
    <source>
        <dbReference type="ARBA" id="ARBA00022475"/>
    </source>
</evidence>
<feature type="transmembrane region" description="Helical" evidence="8">
    <location>
        <begin position="489"/>
        <end position="508"/>
    </location>
</feature>
<dbReference type="HOGENOM" id="CLU_007946_9_3_4"/>
<proteinExistence type="predicted"/>
<evidence type="ECO:0000256" key="2">
    <source>
        <dbReference type="ARBA" id="ARBA00022448"/>
    </source>
</evidence>
<keyword evidence="2" id="KW-0813">Transport</keyword>
<keyword evidence="4 8" id="KW-0812">Transmembrane</keyword>
<dbReference type="GO" id="GO:0006865">
    <property type="term" value="P:amino acid transport"/>
    <property type="evidence" value="ECO:0007669"/>
    <property type="project" value="UniProtKB-KW"/>
</dbReference>
<comment type="subcellular location">
    <subcellularLocation>
        <location evidence="1">Cell membrane</location>
        <topology evidence="1">Multi-pass membrane protein</topology>
    </subcellularLocation>
</comment>
<feature type="transmembrane region" description="Helical" evidence="8">
    <location>
        <begin position="391"/>
        <end position="413"/>
    </location>
</feature>
<dbReference type="GO" id="GO:0055085">
    <property type="term" value="P:transmembrane transport"/>
    <property type="evidence" value="ECO:0007669"/>
    <property type="project" value="InterPro"/>
</dbReference>
<gene>
    <name evidence="10" type="primary">cycA2</name>
    <name evidence="10" type="ORF">HMPREF9098_1956</name>
</gene>
<dbReference type="STRING" id="888741.HMPREF9098_1956"/>
<keyword evidence="6 8" id="KW-1133">Transmembrane helix</keyword>
<accession>F0F1H1</accession>
<evidence type="ECO:0000256" key="5">
    <source>
        <dbReference type="ARBA" id="ARBA00022970"/>
    </source>
</evidence>
<feature type="domain" description="Amino acid permease/ SLC12A" evidence="9">
    <location>
        <begin position="74"/>
        <end position="515"/>
    </location>
</feature>
<dbReference type="PIRSF" id="PIRSF006060">
    <property type="entry name" value="AA_transporter"/>
    <property type="match status" value="1"/>
</dbReference>
<reference evidence="10 11" key="1">
    <citation type="submission" date="2011-01" db="EMBL/GenBank/DDBJ databases">
        <authorList>
            <person name="Muzny D."/>
            <person name="Qin X."/>
            <person name="Deng J."/>
            <person name="Jiang H."/>
            <person name="Liu Y."/>
            <person name="Qu J."/>
            <person name="Song X.-Z."/>
            <person name="Zhang L."/>
            <person name="Thornton R."/>
            <person name="Coyle M."/>
            <person name="Francisco L."/>
            <person name="Jackson L."/>
            <person name="Javaid M."/>
            <person name="Korchina V."/>
            <person name="Kovar C."/>
            <person name="Mata R."/>
            <person name="Mathew T."/>
            <person name="Ngo R."/>
            <person name="Nguyen L."/>
            <person name="Nguyen N."/>
            <person name="Okwuonu G."/>
            <person name="Ongeri F."/>
            <person name="Pham C."/>
            <person name="Simmons D."/>
            <person name="Wilczek-Boney K."/>
            <person name="Hale W."/>
            <person name="Jakkamsetti A."/>
            <person name="Pham P."/>
            <person name="Ruth R."/>
            <person name="San Lucas F."/>
            <person name="Warren J."/>
            <person name="Zhang J."/>
            <person name="Zhao Z."/>
            <person name="Zhou C."/>
            <person name="Zhu D."/>
            <person name="Lee S."/>
            <person name="Bess C."/>
            <person name="Blankenburg K."/>
            <person name="Forbes L."/>
            <person name="Fu Q."/>
            <person name="Gubbala S."/>
            <person name="Hirani K."/>
            <person name="Jayaseelan J.C."/>
            <person name="Lara F."/>
            <person name="Munidasa M."/>
            <person name="Palculict T."/>
            <person name="Patil S."/>
            <person name="Pu L.-L."/>
            <person name="Saada N."/>
            <person name="Tang L."/>
            <person name="Weissenberger G."/>
            <person name="Zhu Y."/>
            <person name="Hemphill L."/>
            <person name="Shang Y."/>
            <person name="Youmans B."/>
            <person name="Ayvaz T."/>
            <person name="Ross M."/>
            <person name="Santibanez J."/>
            <person name="Aqrawi P."/>
            <person name="Gross S."/>
            <person name="Joshi V."/>
            <person name="Fowler G."/>
            <person name="Nazareth L."/>
            <person name="Reid J."/>
            <person name="Worley K."/>
            <person name="Petrosino J."/>
            <person name="Highlander S."/>
            <person name="Gibbs R."/>
        </authorList>
    </citation>
    <scope>NUCLEOTIDE SEQUENCE [LARGE SCALE GENOMIC DNA]</scope>
    <source>
        <strain evidence="10 11">ATCC 33394</strain>
    </source>
</reference>
<dbReference type="EMBL" id="AEWV01000040">
    <property type="protein sequence ID" value="EGC16586.1"/>
    <property type="molecule type" value="Genomic_DNA"/>
</dbReference>
<dbReference type="AlphaFoldDB" id="F0F1H1"/>
<protein>
    <submittedName>
        <fullName evidence="10">Amino acid permease</fullName>
    </submittedName>
</protein>
<evidence type="ECO:0000256" key="1">
    <source>
        <dbReference type="ARBA" id="ARBA00004651"/>
    </source>
</evidence>
<dbReference type="GO" id="GO:0005886">
    <property type="term" value="C:plasma membrane"/>
    <property type="evidence" value="ECO:0007669"/>
    <property type="project" value="UniProtKB-SubCell"/>
</dbReference>
<dbReference type="Gene3D" id="1.20.1740.10">
    <property type="entry name" value="Amino acid/polyamine transporter I"/>
    <property type="match status" value="1"/>
</dbReference>
<comment type="caution">
    <text evidence="10">The sequence shown here is derived from an EMBL/GenBank/DDBJ whole genome shotgun (WGS) entry which is preliminary data.</text>
</comment>
<dbReference type="InterPro" id="IPR004841">
    <property type="entry name" value="AA-permease/SLC12A_dom"/>
</dbReference>
<dbReference type="PANTHER" id="PTHR43495">
    <property type="entry name" value="GABA PERMEASE"/>
    <property type="match status" value="1"/>
</dbReference>
<dbReference type="PANTHER" id="PTHR43495:SF2">
    <property type="entry name" value="D-SERINE_D-ALANINE_GLYCINE TRANSPORTER"/>
    <property type="match status" value="1"/>
</dbReference>
<feature type="transmembrane region" description="Helical" evidence="8">
    <location>
        <begin position="300"/>
        <end position="322"/>
    </location>
</feature>
<name>F0F1H1_9NEIS</name>
<feature type="transmembrane region" description="Helical" evidence="8">
    <location>
        <begin position="75"/>
        <end position="92"/>
    </location>
</feature>
<evidence type="ECO:0000256" key="8">
    <source>
        <dbReference type="SAM" id="Phobius"/>
    </source>
</evidence>